<reference evidence="2" key="1">
    <citation type="submission" date="2016-10" db="EMBL/GenBank/DDBJ databases">
        <authorList>
            <person name="Varghese N."/>
            <person name="Submissions S."/>
        </authorList>
    </citation>
    <scope>NUCLEOTIDE SEQUENCE [LARGE SCALE GENOMIC DNA]</scope>
    <source>
        <strain evidence="2">LMG 26031</strain>
    </source>
</reference>
<evidence type="ECO:0000313" key="1">
    <source>
        <dbReference type="EMBL" id="SEK14065.1"/>
    </source>
</evidence>
<organism evidence="1 2">
    <name type="scientific">Paraburkholderia diazotrophica</name>
    <dbReference type="NCBI Taxonomy" id="667676"/>
    <lineage>
        <taxon>Bacteria</taxon>
        <taxon>Pseudomonadati</taxon>
        <taxon>Pseudomonadota</taxon>
        <taxon>Betaproteobacteria</taxon>
        <taxon>Burkholderiales</taxon>
        <taxon>Burkholderiaceae</taxon>
        <taxon>Paraburkholderia</taxon>
    </lineage>
</organism>
<feature type="non-terminal residue" evidence="1">
    <location>
        <position position="1"/>
    </location>
</feature>
<dbReference type="SUPFAM" id="SSF53850">
    <property type="entry name" value="Periplasmic binding protein-like II"/>
    <property type="match status" value="1"/>
</dbReference>
<gene>
    <name evidence="1" type="ORF">SAMN05192539_10827</name>
</gene>
<protein>
    <submittedName>
        <fullName evidence="1">Peptide/nickel transport system substrate-binding protein</fullName>
    </submittedName>
</protein>
<dbReference type="EMBL" id="FNYE01000082">
    <property type="protein sequence ID" value="SEK14065.1"/>
    <property type="molecule type" value="Genomic_DNA"/>
</dbReference>
<dbReference type="AlphaFoldDB" id="A0A1H7ETH4"/>
<dbReference type="Gene3D" id="3.10.105.10">
    <property type="entry name" value="Dipeptide-binding Protein, Domain 3"/>
    <property type="match status" value="1"/>
</dbReference>
<keyword evidence="2" id="KW-1185">Reference proteome</keyword>
<sequence>CLEEAGFKVQLDVVDWATLTQRRGNPKLWDIFITHAFFNPEPATYGAYDPSSPMGWDTPEKRKIWDTFLKTADEKQREQAFAQVQKLVWEQLPYYKVGSFAWLAAVNRKMTGVPKIGWPVFWNAKVSK</sequence>
<dbReference type="Proteomes" id="UP000198866">
    <property type="component" value="Unassembled WGS sequence"/>
</dbReference>
<evidence type="ECO:0000313" key="2">
    <source>
        <dbReference type="Proteomes" id="UP000198866"/>
    </source>
</evidence>
<accession>A0A1H7ETH4</accession>
<proteinExistence type="predicted"/>
<name>A0A1H7ETH4_9BURK</name>
<dbReference type="STRING" id="667676.SAMN05192539_10827"/>